<dbReference type="Proteomes" id="UP000730618">
    <property type="component" value="Unassembled WGS sequence"/>
</dbReference>
<evidence type="ECO:0000313" key="1">
    <source>
        <dbReference type="EMBL" id="CAG7634459.1"/>
    </source>
</evidence>
<protein>
    <recommendedName>
        <fullName evidence="3">Integrase SAM-like N-terminal domain-containing protein</fullName>
    </recommendedName>
</protein>
<organism evidence="1 2">
    <name type="scientific">Paenibacillus allorhizosphaerae</name>
    <dbReference type="NCBI Taxonomy" id="2849866"/>
    <lineage>
        <taxon>Bacteria</taxon>
        <taxon>Bacillati</taxon>
        <taxon>Bacillota</taxon>
        <taxon>Bacilli</taxon>
        <taxon>Bacillales</taxon>
        <taxon>Paenibacillaceae</taxon>
        <taxon>Paenibacillus</taxon>
    </lineage>
</organism>
<name>A0ABN7TIU8_9BACL</name>
<proteinExistence type="predicted"/>
<comment type="caution">
    <text evidence="1">The sequence shown here is derived from an EMBL/GenBank/DDBJ whole genome shotgun (WGS) entry which is preliminary data.</text>
</comment>
<dbReference type="EMBL" id="CAJVCE010000005">
    <property type="protein sequence ID" value="CAG7634459.1"/>
    <property type="molecule type" value="Genomic_DNA"/>
</dbReference>
<dbReference type="RefSeq" id="WP_218098381.1">
    <property type="nucleotide sequence ID" value="NZ_CAJVCE010000005.1"/>
</dbReference>
<gene>
    <name evidence="1" type="ORF">PAECIP111802_02030</name>
</gene>
<keyword evidence="2" id="KW-1185">Reference proteome</keyword>
<reference evidence="1 2" key="1">
    <citation type="submission" date="2021-06" db="EMBL/GenBank/DDBJ databases">
        <authorList>
            <person name="Criscuolo A."/>
        </authorList>
    </citation>
    <scope>NUCLEOTIDE SEQUENCE [LARGE SCALE GENOMIC DNA]</scope>
    <source>
        <strain evidence="2">CIP 111802</strain>
    </source>
</reference>
<accession>A0ABN7TIU8</accession>
<evidence type="ECO:0000313" key="2">
    <source>
        <dbReference type="Proteomes" id="UP000730618"/>
    </source>
</evidence>
<sequence>MKILLSKRNEESLTVKLIYFSQEDVTKIKQLPGRRWLPEEAVWSAPYTLGVIEQLLDLLKGCSIEMEPALAEECESLQYKHTSLGVTTEYTFTWNNERETQLKNELIARGYSSKTIKAYCGQVERFYGYTVEHGGSWNDRVPFTCWAASALTPT</sequence>
<evidence type="ECO:0008006" key="3">
    <source>
        <dbReference type="Google" id="ProtNLM"/>
    </source>
</evidence>